<dbReference type="AlphaFoldDB" id="A0A4Y2KMP3"/>
<evidence type="ECO:0008006" key="3">
    <source>
        <dbReference type="Google" id="ProtNLM"/>
    </source>
</evidence>
<dbReference type="EMBL" id="BGPR01115235">
    <property type="protein sequence ID" value="GBN03362.1"/>
    <property type="molecule type" value="Genomic_DNA"/>
</dbReference>
<proteinExistence type="predicted"/>
<gene>
    <name evidence="1" type="ORF">AVEN_215319_1</name>
</gene>
<dbReference type="Proteomes" id="UP000499080">
    <property type="component" value="Unassembled WGS sequence"/>
</dbReference>
<dbReference type="OrthoDB" id="25402at2759"/>
<keyword evidence="2" id="KW-1185">Reference proteome</keyword>
<organism evidence="1 2">
    <name type="scientific">Araneus ventricosus</name>
    <name type="common">Orbweaver spider</name>
    <name type="synonym">Epeira ventricosa</name>
    <dbReference type="NCBI Taxonomy" id="182803"/>
    <lineage>
        <taxon>Eukaryota</taxon>
        <taxon>Metazoa</taxon>
        <taxon>Ecdysozoa</taxon>
        <taxon>Arthropoda</taxon>
        <taxon>Chelicerata</taxon>
        <taxon>Arachnida</taxon>
        <taxon>Araneae</taxon>
        <taxon>Araneomorphae</taxon>
        <taxon>Entelegynae</taxon>
        <taxon>Araneoidea</taxon>
        <taxon>Araneidae</taxon>
        <taxon>Araneus</taxon>
    </lineage>
</organism>
<comment type="caution">
    <text evidence="1">The sequence shown here is derived from an EMBL/GenBank/DDBJ whole genome shotgun (WGS) entry which is preliminary data.</text>
</comment>
<evidence type="ECO:0000313" key="1">
    <source>
        <dbReference type="EMBL" id="GBN03362.1"/>
    </source>
</evidence>
<dbReference type="GO" id="GO:0003676">
    <property type="term" value="F:nucleic acid binding"/>
    <property type="evidence" value="ECO:0007669"/>
    <property type="project" value="InterPro"/>
</dbReference>
<dbReference type="Gene3D" id="3.30.420.10">
    <property type="entry name" value="Ribonuclease H-like superfamily/Ribonuclease H"/>
    <property type="match status" value="1"/>
</dbReference>
<protein>
    <recommendedName>
        <fullName evidence="3">Tc1-like transposase DDE domain-containing protein</fullName>
    </recommendedName>
</protein>
<name>A0A4Y2KMP3_ARAVE</name>
<sequence>GGYKDISDGDELSGDVFFTDESHISVQPDSRRIIIYRERGTLEYIPAFMHESVQFGGGRVMIWAGVSINGLTDLYSIMNKTMTFQRYRDEILRPIVVPYAASFGDEFILMDDNARQHRARLSGQFSFRRRNPSNGLARKFPRHEHIRTCLGHSTEKSS</sequence>
<feature type="non-terminal residue" evidence="1">
    <location>
        <position position="1"/>
    </location>
</feature>
<accession>A0A4Y2KMP3</accession>
<evidence type="ECO:0000313" key="2">
    <source>
        <dbReference type="Proteomes" id="UP000499080"/>
    </source>
</evidence>
<reference evidence="1 2" key="1">
    <citation type="journal article" date="2019" name="Sci. Rep.">
        <title>Orb-weaving spider Araneus ventricosus genome elucidates the spidroin gene catalogue.</title>
        <authorList>
            <person name="Kono N."/>
            <person name="Nakamura H."/>
            <person name="Ohtoshi R."/>
            <person name="Moran D.A.P."/>
            <person name="Shinohara A."/>
            <person name="Yoshida Y."/>
            <person name="Fujiwara M."/>
            <person name="Mori M."/>
            <person name="Tomita M."/>
            <person name="Arakawa K."/>
        </authorList>
    </citation>
    <scope>NUCLEOTIDE SEQUENCE [LARGE SCALE GENOMIC DNA]</scope>
</reference>
<dbReference type="InterPro" id="IPR036397">
    <property type="entry name" value="RNaseH_sf"/>
</dbReference>